<feature type="transmembrane region" description="Helical" evidence="1">
    <location>
        <begin position="235"/>
        <end position="255"/>
    </location>
</feature>
<accession>A0A5D6VCP3</accession>
<dbReference type="SUPFAM" id="SSF46565">
    <property type="entry name" value="Chaperone J-domain"/>
    <property type="match status" value="1"/>
</dbReference>
<proteinExistence type="predicted"/>
<keyword evidence="1" id="KW-0472">Membrane</keyword>
<organism evidence="3 4">
    <name type="scientific">Hymenobacter lutimineralis</name>
    <dbReference type="NCBI Taxonomy" id="2606448"/>
    <lineage>
        <taxon>Bacteria</taxon>
        <taxon>Pseudomonadati</taxon>
        <taxon>Bacteroidota</taxon>
        <taxon>Cytophagia</taxon>
        <taxon>Cytophagales</taxon>
        <taxon>Hymenobacteraceae</taxon>
        <taxon>Hymenobacter</taxon>
    </lineage>
</organism>
<protein>
    <submittedName>
        <fullName evidence="3">J domain-containing protein</fullName>
    </submittedName>
</protein>
<dbReference type="PANTHER" id="PTHR44825:SF1">
    <property type="entry name" value="DNAJ HOMOLOG SUBFAMILY C MEMBER 4"/>
    <property type="match status" value="1"/>
</dbReference>
<name>A0A5D6VCP3_9BACT</name>
<evidence type="ECO:0000259" key="2">
    <source>
        <dbReference type="PROSITE" id="PS50076"/>
    </source>
</evidence>
<dbReference type="InterPro" id="IPR036869">
    <property type="entry name" value="J_dom_sf"/>
</dbReference>
<evidence type="ECO:0000256" key="1">
    <source>
        <dbReference type="SAM" id="Phobius"/>
    </source>
</evidence>
<dbReference type="PANTHER" id="PTHR44825">
    <property type="match status" value="1"/>
</dbReference>
<dbReference type="InterPro" id="IPR052763">
    <property type="entry name" value="DnaJ_C4"/>
</dbReference>
<evidence type="ECO:0000313" key="3">
    <source>
        <dbReference type="EMBL" id="TYZ12568.1"/>
    </source>
</evidence>
<evidence type="ECO:0000313" key="4">
    <source>
        <dbReference type="Proteomes" id="UP000322791"/>
    </source>
</evidence>
<dbReference type="PRINTS" id="PR00625">
    <property type="entry name" value="JDOMAIN"/>
</dbReference>
<dbReference type="Pfam" id="PF00226">
    <property type="entry name" value="DnaJ"/>
    <property type="match status" value="1"/>
</dbReference>
<dbReference type="AlphaFoldDB" id="A0A5D6VCP3"/>
<feature type="transmembrane region" description="Helical" evidence="1">
    <location>
        <begin position="119"/>
        <end position="137"/>
    </location>
</feature>
<dbReference type="CDD" id="cd06257">
    <property type="entry name" value="DnaJ"/>
    <property type="match status" value="1"/>
</dbReference>
<keyword evidence="1" id="KW-1133">Transmembrane helix</keyword>
<keyword evidence="1" id="KW-0812">Transmembrane</keyword>
<dbReference type="EMBL" id="VTHL01000003">
    <property type="protein sequence ID" value="TYZ12568.1"/>
    <property type="molecule type" value="Genomic_DNA"/>
</dbReference>
<sequence>MITYYAVLELSEQAAAAEIRRAYLHLVRLTHPDRTADPAAHQRYLAVNEAYETLSDPIRRQRYDAALQQAQKLPAPAPPTNYRSRAQRTPPPTAFRRRARIRVLQVFDYHSYSGRARRWCQLLLLLPCLILVDYFVLRREVQANFLTYADKSNVNEPGKYEIGTSHGHFITSVDIPLSIPHLQLRISPIGHFVFAAQLPDGTPLPVHNEVSVLAVFSGILLVIAGSGWRASNTQVRVNLAIIGSVVALILLLMLLKRL</sequence>
<comment type="caution">
    <text evidence="3">The sequence shown here is derived from an EMBL/GenBank/DDBJ whole genome shotgun (WGS) entry which is preliminary data.</text>
</comment>
<feature type="domain" description="J" evidence="2">
    <location>
        <begin position="3"/>
        <end position="67"/>
    </location>
</feature>
<dbReference type="InterPro" id="IPR001623">
    <property type="entry name" value="DnaJ_domain"/>
</dbReference>
<reference evidence="3 4" key="1">
    <citation type="submission" date="2019-08" db="EMBL/GenBank/DDBJ databases">
        <authorList>
            <person name="Seo M.-J."/>
        </authorList>
    </citation>
    <scope>NUCLEOTIDE SEQUENCE [LARGE SCALE GENOMIC DNA]</scope>
    <source>
        <strain evidence="3 4">KIGAM108</strain>
    </source>
</reference>
<gene>
    <name evidence="3" type="ORF">FY528_04530</name>
</gene>
<dbReference type="Gene3D" id="1.10.287.110">
    <property type="entry name" value="DnaJ domain"/>
    <property type="match status" value="1"/>
</dbReference>
<dbReference type="RefSeq" id="WP_149069807.1">
    <property type="nucleotide sequence ID" value="NZ_VTHL01000003.1"/>
</dbReference>
<dbReference type="SMART" id="SM00271">
    <property type="entry name" value="DnaJ"/>
    <property type="match status" value="1"/>
</dbReference>
<keyword evidence="4" id="KW-1185">Reference proteome</keyword>
<dbReference type="Proteomes" id="UP000322791">
    <property type="component" value="Unassembled WGS sequence"/>
</dbReference>
<feature type="transmembrane region" description="Helical" evidence="1">
    <location>
        <begin position="210"/>
        <end position="228"/>
    </location>
</feature>
<dbReference type="PROSITE" id="PS50076">
    <property type="entry name" value="DNAJ_2"/>
    <property type="match status" value="1"/>
</dbReference>